<accession>A4G5A3</accession>
<dbReference type="HOGENOM" id="CLU_065763_0_0_4"/>
<feature type="domain" description="Replication-associated protein G2P N-terminal" evidence="1">
    <location>
        <begin position="42"/>
        <end position="239"/>
    </location>
</feature>
<dbReference type="STRING" id="204773.HEAR1523"/>
<evidence type="ECO:0000313" key="4">
    <source>
        <dbReference type="Proteomes" id="UP000006697"/>
    </source>
</evidence>
<sequence length="343" mass="39166">MSVFIDRLYLNQEFHGQKTPDLFNGHVARFDDDGVQEWMQPSAAVLEGTFDTRILAKSFGGRSFLRGNPGRFGRPDNVFNLDWQQTWDKANVLAEKFGLPIFTHGKQSYNVSERDMQHGVTSVWTGATVSAIDATSNFATGSKENAFLFLQWLEGQHIERVRGGIGRQGSVRFGDGNGLQVEAYYKADEMIDHAKNDHKRNEIKKSQLWQWLNDLGVIRLEVRAKRNHLRDRNLGYSGAITMEKIKQLYDDKTSVIRRISNDVDAFDFTKLPLRMAGIAREYLAGAEMRSRMPKSSFYKARRELLSHGIDIATPNKIRSILPRVKVIELQPLSAPAWYWDRAA</sequence>
<gene>
    <name evidence="3" type="ordered locus">HEAR1523</name>
</gene>
<evidence type="ECO:0000259" key="1">
    <source>
        <dbReference type="Pfam" id="PF05144"/>
    </source>
</evidence>
<protein>
    <submittedName>
        <fullName evidence="3">Uncharacterized protein</fullName>
    </submittedName>
</protein>
<keyword evidence="4" id="KW-1185">Reference proteome</keyword>
<dbReference type="KEGG" id="har:HEAR1523"/>
<dbReference type="AlphaFoldDB" id="A4G5A3"/>
<evidence type="ECO:0000259" key="2">
    <source>
        <dbReference type="Pfam" id="PF05155"/>
    </source>
</evidence>
<proteinExistence type="predicted"/>
<dbReference type="Proteomes" id="UP000006697">
    <property type="component" value="Chromosome"/>
</dbReference>
<evidence type="ECO:0000313" key="3">
    <source>
        <dbReference type="EMBL" id="CAL61690.1"/>
    </source>
</evidence>
<dbReference type="OrthoDB" id="6835686at2"/>
<reference evidence="3 4" key="1">
    <citation type="journal article" date="2007" name="PLoS Genet.">
        <title>A tale of two oxidation states: bacterial colonization of arsenic-rich environments.</title>
        <authorList>
            <person name="Muller D."/>
            <person name="Medigue C."/>
            <person name="Koechler S."/>
            <person name="Barbe V."/>
            <person name="Barakat M."/>
            <person name="Talla E."/>
            <person name="Bonnefoy V."/>
            <person name="Krin E."/>
            <person name="Arsene-Ploetze F."/>
            <person name="Carapito C."/>
            <person name="Chandler M."/>
            <person name="Cournoyer B."/>
            <person name="Cruveiller S."/>
            <person name="Dossat C."/>
            <person name="Duval S."/>
            <person name="Heymann M."/>
            <person name="Leize E."/>
            <person name="Lieutaud A."/>
            <person name="Lievremont D."/>
            <person name="Makita Y."/>
            <person name="Mangenot S."/>
            <person name="Nitschke W."/>
            <person name="Ortet P."/>
            <person name="Perdrial N."/>
            <person name="Schoepp B."/>
            <person name="Siguier N."/>
            <person name="Simeonova D.D."/>
            <person name="Rouy Z."/>
            <person name="Segurens B."/>
            <person name="Turlin E."/>
            <person name="Vallenet D."/>
            <person name="Van Dorsselaer A."/>
            <person name="Weiss S."/>
            <person name="Weissenbach J."/>
            <person name="Lett M.C."/>
            <person name="Danchin A."/>
            <person name="Bertin P.N."/>
        </authorList>
    </citation>
    <scope>NUCLEOTIDE SEQUENCE [LARGE SCALE GENOMIC DNA]</scope>
    <source>
        <strain evidence="4">ULPAs1</strain>
    </source>
</reference>
<feature type="domain" description="Replication-associated protein G2P C-terminal" evidence="2">
    <location>
        <begin position="284"/>
        <end position="340"/>
    </location>
</feature>
<name>A4G5A3_HERAR</name>
<dbReference type="eggNOG" id="ENOG502Z81W">
    <property type="taxonomic scope" value="Bacteria"/>
</dbReference>
<dbReference type="InterPro" id="IPR022688">
    <property type="entry name" value="G2P_C"/>
</dbReference>
<dbReference type="Pfam" id="PF05144">
    <property type="entry name" value="Phage_CRI"/>
    <property type="match status" value="1"/>
</dbReference>
<dbReference type="InterPro" id="IPR022686">
    <property type="entry name" value="G2P_N"/>
</dbReference>
<dbReference type="Pfam" id="PF05155">
    <property type="entry name" value="G2P_X_C"/>
    <property type="match status" value="1"/>
</dbReference>
<dbReference type="GO" id="GO:0006260">
    <property type="term" value="P:DNA replication"/>
    <property type="evidence" value="ECO:0007669"/>
    <property type="project" value="InterPro"/>
</dbReference>
<organism evidence="3 4">
    <name type="scientific">Herminiimonas arsenicoxydans</name>
    <dbReference type="NCBI Taxonomy" id="204773"/>
    <lineage>
        <taxon>Bacteria</taxon>
        <taxon>Pseudomonadati</taxon>
        <taxon>Pseudomonadota</taxon>
        <taxon>Betaproteobacteria</taxon>
        <taxon>Burkholderiales</taxon>
        <taxon>Oxalobacteraceae</taxon>
        <taxon>Herminiimonas</taxon>
    </lineage>
</organism>
<dbReference type="EMBL" id="CU207211">
    <property type="protein sequence ID" value="CAL61690.1"/>
    <property type="molecule type" value="Genomic_DNA"/>
</dbReference>